<dbReference type="GO" id="GO:0005634">
    <property type="term" value="C:nucleus"/>
    <property type="evidence" value="ECO:0007669"/>
    <property type="project" value="UniProtKB-SubCell"/>
</dbReference>
<evidence type="ECO:0000256" key="10">
    <source>
        <dbReference type="ARBA" id="ARBA00022801"/>
    </source>
</evidence>
<dbReference type="GO" id="GO:0043539">
    <property type="term" value="F:protein serine/threonine kinase activator activity"/>
    <property type="evidence" value="ECO:0007669"/>
    <property type="project" value="EnsemblFungi"/>
</dbReference>
<dbReference type="GO" id="GO:0061849">
    <property type="term" value="F:telomeric G-quadruplex DNA binding"/>
    <property type="evidence" value="ECO:0007669"/>
    <property type="project" value="EnsemblFungi"/>
</dbReference>
<comment type="cofactor">
    <cofactor evidence="1">
        <name>[4Fe-4S] cluster</name>
        <dbReference type="ChEBI" id="CHEBI:49883"/>
    </cofactor>
</comment>
<evidence type="ECO:0000256" key="17">
    <source>
        <dbReference type="ARBA" id="ARBA00023242"/>
    </source>
</evidence>
<evidence type="ECO:0000256" key="11">
    <source>
        <dbReference type="ARBA" id="ARBA00022806"/>
    </source>
</evidence>
<dbReference type="HOGENOM" id="CLU_001666_2_1_1"/>
<evidence type="ECO:0000259" key="24">
    <source>
        <dbReference type="Pfam" id="PF13086"/>
    </source>
</evidence>
<keyword evidence="13 20" id="KW-0408">Iron</keyword>
<evidence type="ECO:0000256" key="19">
    <source>
        <dbReference type="ARBA" id="ARBA00047995"/>
    </source>
</evidence>
<evidence type="ECO:0000256" key="13">
    <source>
        <dbReference type="ARBA" id="ARBA00023004"/>
    </source>
</evidence>
<feature type="domain" description="DNA2/NAM7 helicase helicase" evidence="24">
    <location>
        <begin position="1051"/>
        <end position="1112"/>
    </location>
</feature>
<dbReference type="OMA" id="NYCEAAI"/>
<dbReference type="CDD" id="cd18808">
    <property type="entry name" value="SF1_C_Upf1"/>
    <property type="match status" value="1"/>
</dbReference>
<evidence type="ECO:0000259" key="22">
    <source>
        <dbReference type="Pfam" id="PF01930"/>
    </source>
</evidence>
<dbReference type="GO" id="GO:0033567">
    <property type="term" value="P:DNA replication, Okazaki fragment processing"/>
    <property type="evidence" value="ECO:0007669"/>
    <property type="project" value="UniProtKB-UniRule"/>
</dbReference>
<dbReference type="CDD" id="cd22318">
    <property type="entry name" value="DNA2_N-like"/>
    <property type="match status" value="1"/>
</dbReference>
<protein>
    <recommendedName>
        <fullName evidence="20">DNA replication ATP-dependent helicase/nuclease</fullName>
        <ecNumber evidence="20">3.1.-.-</ecNumber>
        <ecNumber evidence="20">3.6.4.12</ecNumber>
    </recommendedName>
</protein>
<comment type="function">
    <text evidence="20">Key enzyme involved in DNA replication and DNA repair. Involved in Okazaki fragments processing by cleaving long flaps that escape FEN1: flaps that are longer than 27 nucleotides are coated by replication protein A complex (RPA), leading to recruit DNA2 which cleaves the flap until it is too short to bind RPA and becomes a substrate for FEN1. Also involved in 5'-end resection of DNA during double-strand break (DSB) repair by mediating the cleavage of 5'-ssDNA.</text>
</comment>
<dbReference type="GO" id="GO:0046872">
    <property type="term" value="F:metal ion binding"/>
    <property type="evidence" value="ECO:0007669"/>
    <property type="project" value="UniProtKB-UniRule"/>
</dbReference>
<dbReference type="GO" id="GO:0005737">
    <property type="term" value="C:cytoplasm"/>
    <property type="evidence" value="ECO:0007669"/>
    <property type="project" value="EnsemblFungi"/>
</dbReference>
<dbReference type="Proteomes" id="UP000001997">
    <property type="component" value="Unassembled WGS sequence"/>
</dbReference>
<evidence type="ECO:0000256" key="16">
    <source>
        <dbReference type="ARBA" id="ARBA00023204"/>
    </source>
</evidence>
<feature type="region of interest" description="Disordered" evidence="21">
    <location>
        <begin position="338"/>
        <end position="368"/>
    </location>
</feature>
<keyword evidence="5 20" id="KW-0540">Nuclease</keyword>
<dbReference type="Pfam" id="PF13086">
    <property type="entry name" value="AAA_11"/>
    <property type="match status" value="2"/>
</dbReference>
<evidence type="ECO:0000256" key="9">
    <source>
        <dbReference type="ARBA" id="ARBA00022763"/>
    </source>
</evidence>
<dbReference type="GO" id="GO:0000723">
    <property type="term" value="P:telomere maintenance"/>
    <property type="evidence" value="ECO:0007669"/>
    <property type="project" value="EnsemblFungi"/>
</dbReference>
<keyword evidence="14 20" id="KW-0411">Iron-sulfur</keyword>
<keyword evidence="17 20" id="KW-0539">Nucleus</keyword>
<dbReference type="InParanoid" id="A5DHW1"/>
<dbReference type="FunCoup" id="A5DHW1">
    <property type="interactions" value="570"/>
</dbReference>
<evidence type="ECO:0000256" key="20">
    <source>
        <dbReference type="RuleBase" id="RU367041"/>
    </source>
</evidence>
<dbReference type="GO" id="GO:0000706">
    <property type="term" value="P:meiotic DNA double-strand break processing"/>
    <property type="evidence" value="ECO:0007669"/>
    <property type="project" value="EnsemblFungi"/>
</dbReference>
<keyword evidence="11 20" id="KW-0347">Helicase</keyword>
<dbReference type="InterPro" id="IPR047187">
    <property type="entry name" value="SF1_C_Upf1"/>
</dbReference>
<dbReference type="Gene3D" id="3.90.320.10">
    <property type="match status" value="1"/>
</dbReference>
<dbReference type="STRING" id="294746.A5DHW1"/>
<keyword evidence="18 20" id="KW-0511">Multifunctional enzyme</keyword>
<keyword evidence="9 20" id="KW-0227">DNA damage</keyword>
<keyword evidence="16 20" id="KW-0234">DNA repair</keyword>
<name>A5DHW1_PICGU</name>
<dbReference type="GO" id="GO:0000014">
    <property type="term" value="F:single-stranded DNA endodeoxyribonuclease activity"/>
    <property type="evidence" value="ECO:0007669"/>
    <property type="project" value="EnsemblFungi"/>
</dbReference>
<evidence type="ECO:0000256" key="6">
    <source>
        <dbReference type="ARBA" id="ARBA00022723"/>
    </source>
</evidence>
<dbReference type="FunFam" id="3.40.50.300:FF:000789">
    <property type="entry name" value="DNA replication ATP-dependent helicase/nuclease DNA2"/>
    <property type="match status" value="1"/>
</dbReference>
<comment type="catalytic activity">
    <reaction evidence="19 20">
        <text>ATP + H2O = ADP + phosphate + H(+)</text>
        <dbReference type="Rhea" id="RHEA:13065"/>
        <dbReference type="ChEBI" id="CHEBI:15377"/>
        <dbReference type="ChEBI" id="CHEBI:15378"/>
        <dbReference type="ChEBI" id="CHEBI:30616"/>
        <dbReference type="ChEBI" id="CHEBI:43474"/>
        <dbReference type="ChEBI" id="CHEBI:456216"/>
        <dbReference type="EC" id="3.6.4.12"/>
    </reaction>
</comment>
<dbReference type="InterPro" id="IPR027417">
    <property type="entry name" value="P-loop_NTPase"/>
</dbReference>
<evidence type="ECO:0000256" key="3">
    <source>
        <dbReference type="ARBA" id="ARBA00022485"/>
    </source>
</evidence>
<dbReference type="InterPro" id="IPR011604">
    <property type="entry name" value="PDDEXK-like_dom_sf"/>
</dbReference>
<feature type="compositionally biased region" description="Polar residues" evidence="21">
    <location>
        <begin position="358"/>
        <end position="367"/>
    </location>
</feature>
<dbReference type="GO" id="GO:0071932">
    <property type="term" value="P:replication fork reversal"/>
    <property type="evidence" value="ECO:0007669"/>
    <property type="project" value="TreeGrafter"/>
</dbReference>
<feature type="region of interest" description="Disordered" evidence="21">
    <location>
        <begin position="166"/>
        <end position="196"/>
    </location>
</feature>
<keyword evidence="7 20" id="KW-0547">Nucleotide-binding</keyword>
<dbReference type="InterPro" id="IPR041677">
    <property type="entry name" value="DNA2/NAM7_AAA_11"/>
</dbReference>
<feature type="domain" description="DNA replication factor Dna2 N-terminal" evidence="23">
    <location>
        <begin position="406"/>
        <end position="619"/>
    </location>
</feature>
<dbReference type="InterPro" id="IPR045055">
    <property type="entry name" value="DNA2/NAM7-like"/>
</dbReference>
<feature type="domain" description="DNA2/NAM7 helicase helicase" evidence="24">
    <location>
        <begin position="948"/>
        <end position="1034"/>
    </location>
</feature>
<dbReference type="GO" id="GO:0016887">
    <property type="term" value="F:ATP hydrolysis activity"/>
    <property type="evidence" value="ECO:0007669"/>
    <property type="project" value="RHEA"/>
</dbReference>
<sequence length="1403" mass="158313">MHLTRFPGSALMHPSDRRSPASPRRTKKHKRTYFFQPTNSLVGGENSGAREQPEGSLNHQKSEPDQIEISTKLAPTTIPRDPVSPRVDVMVQSSDDSFDGIKWRTTPRKPQFRNAISTTMPSSPLREMAKDLNVDSRQVSAKHSATITDEQANSVLNKYGTDFVNISSQPSSTPNLHKTKSDLSAPTSRENDLNISPVLQRSRSSGVERLAFKPSLVTSKSMTKSLTKSFNSEPKTASQPTGSTLKSWIDRFDSNFKDFDGESSFDFNKSMLCQTADSSSVEPIPVSAAIDAIDFSDDFSDSELVTSDPIKVEARKTTPETESDPFSSDDEVFNDLEENTQKRSPDVPAQISRKDSKSPPSNTSSNDIALAYPRKGLARYKIADILKSQYKLRDRTLNQLVMTVLDSSGTTSKLLIRGEASLLNFELGDIVHIISTDNGNPRLVDDDHNLLIWNPDTLVSPTSVSSQLTCARKSVLLSRLNFPGVSSIHLITGTILHEIFQSCIREENWTVEFMSDLSNYSIDQRRIEIFSLGEEMMNNVKHTIQEQLPYLREWFDTYYKKVPSSANSIQSATNPTTAPRKAERRKTVMFAVSKALEIEETIWSPMFGINGKIDVTIEAKMRDGNQNSTMLMPLEIKTGREHISHHAQSALYTLLFKDRYEIYLTAFLLVYTKEKITKKEEIGRNDLKSLVNLRNQLTEYFKLNTRKLPNLLQSSLCDRCEIQQACMTINFLAEDGTGEDSGIGIDNYNFLVDHLSEKHKHFYNVWDSVITKEESSMSRLKRELWLMNSTDREQKNGKCISDLKVTDCRINEGSEWFDYTFKRAETSSLSSRSFQLSQLSKNDRVTISSENGHYALSQGYIVKMRKDLIVVSAMRKLSPSVSRSYANNQSVHYRIDKDEMFYGMGLARFNILNLFLVDGDSRRREILVDRKPPRFTNGELKFEAPKYLNVDQVAAIKKVISAKDFSLILGMPGTGKTTVISELIKSLVENGKSVLLTSYTHSAVDNILLKLKDSGLKILRIGSSSKVHRDIQTFLPADIKTYDDFHRAYLEPQVVAATCLGIDDIAFSLGRTFDYCILDEASQVTMPVSLGPLRFCKRFVLVGDHHQLPPLVQHGDADVRELLSTSLFKTLGDAFPQSVSELTYQFRMCEDIMSLSNILVYENRLKCGSEKVARNSLVIPHPNAVDQLLLSRNTSKNERWMDEILDPERKVIFLNHDMIPGYETCIGDKIENLTEAELVFQIVDALTTCGVPESSIGVMALYRSQLRLLMKGLSDKKSVECLTADQFQGRDKECVVISLVRSNKELKVGDLLKEWRRINVAITRSKTKLIILGSAAIMKSIGILNRVLSLIEQKNWMRTLSPNALSVYRTREIPETPQKPRVVVNKEVLMKNHPIARDIFHSS</sequence>
<feature type="region of interest" description="Disordered" evidence="21">
    <location>
        <begin position="1"/>
        <end position="65"/>
    </location>
</feature>
<dbReference type="GO" id="GO:0032448">
    <property type="term" value="F:DNA hairpin binding"/>
    <property type="evidence" value="ECO:0007669"/>
    <property type="project" value="EnsemblFungi"/>
</dbReference>
<evidence type="ECO:0000256" key="21">
    <source>
        <dbReference type="SAM" id="MobiDB-lite"/>
    </source>
</evidence>
<dbReference type="Gene3D" id="3.40.50.300">
    <property type="entry name" value="P-loop containing nucleotide triphosphate hydrolases"/>
    <property type="match status" value="3"/>
</dbReference>
<dbReference type="InterPro" id="IPR014808">
    <property type="entry name" value="DNA_replication_fac_Dna2_N"/>
</dbReference>
<dbReference type="PANTHER" id="PTHR10887">
    <property type="entry name" value="DNA2/NAM7 HELICASE FAMILY"/>
    <property type="match status" value="1"/>
</dbReference>
<accession>A5DHW1</accession>
<comment type="similarity">
    <text evidence="2 20">Belongs to the DNA2/NAM7 helicase family.</text>
</comment>
<evidence type="ECO:0000256" key="15">
    <source>
        <dbReference type="ARBA" id="ARBA00023125"/>
    </source>
</evidence>
<dbReference type="InterPro" id="IPR041679">
    <property type="entry name" value="DNA2/NAM7-like_C"/>
</dbReference>
<evidence type="ECO:0000256" key="12">
    <source>
        <dbReference type="ARBA" id="ARBA00022840"/>
    </source>
</evidence>
<keyword evidence="6 20" id="KW-0479">Metal-binding</keyword>
<dbReference type="GO" id="GO:0043139">
    <property type="term" value="F:5'-3' DNA helicase activity"/>
    <property type="evidence" value="ECO:0007669"/>
    <property type="project" value="EnsemblFungi"/>
</dbReference>
<evidence type="ECO:0000256" key="1">
    <source>
        <dbReference type="ARBA" id="ARBA00001966"/>
    </source>
</evidence>
<dbReference type="eggNOG" id="KOG1805">
    <property type="taxonomic scope" value="Eukaryota"/>
</dbReference>
<keyword evidence="10 20" id="KW-0378">Hydrolase</keyword>
<gene>
    <name evidence="26" type="ORF">PGUG_02862</name>
</gene>
<comment type="subcellular location">
    <subcellularLocation>
        <location evidence="20">Nucleus</location>
    </subcellularLocation>
    <subcellularLocation>
        <location evidence="20">Chromosome</location>
    </subcellularLocation>
</comment>
<dbReference type="RefSeq" id="XP_001485133.2">
    <property type="nucleotide sequence ID" value="XM_001485083.1"/>
</dbReference>
<feature type="region of interest" description="Disordered" evidence="21">
    <location>
        <begin position="223"/>
        <end position="244"/>
    </location>
</feature>
<dbReference type="GO" id="GO:0035861">
    <property type="term" value="C:site of double-strand break"/>
    <property type="evidence" value="ECO:0007669"/>
    <property type="project" value="EnsemblFungi"/>
</dbReference>
<feature type="region of interest" description="Disordered" evidence="21">
    <location>
        <begin position="97"/>
        <end position="125"/>
    </location>
</feature>
<dbReference type="PANTHER" id="PTHR10887:SF433">
    <property type="entry name" value="DNA REPLICATION ATP-DEPENDENT HELICASE_NUCLEASE DNA2"/>
    <property type="match status" value="1"/>
</dbReference>
<dbReference type="Pfam" id="PF01930">
    <property type="entry name" value="Cas_Cas4"/>
    <property type="match status" value="1"/>
</dbReference>
<evidence type="ECO:0000256" key="7">
    <source>
        <dbReference type="ARBA" id="ARBA00022741"/>
    </source>
</evidence>
<dbReference type="GO" id="GO:0005524">
    <property type="term" value="F:ATP binding"/>
    <property type="evidence" value="ECO:0007669"/>
    <property type="project" value="UniProtKB-UniRule"/>
</dbReference>
<dbReference type="EC" id="3.6.4.12" evidence="20"/>
<dbReference type="KEGG" id="pgu:PGUG_02862"/>
<dbReference type="GO" id="GO:0017116">
    <property type="term" value="F:single-stranded DNA helicase activity"/>
    <property type="evidence" value="ECO:0007669"/>
    <property type="project" value="UniProtKB-UniRule"/>
</dbReference>
<dbReference type="GO" id="GO:0051539">
    <property type="term" value="F:4 iron, 4 sulfur cluster binding"/>
    <property type="evidence" value="ECO:0007669"/>
    <property type="project" value="UniProtKB-UniRule"/>
</dbReference>
<dbReference type="GO" id="GO:0000781">
    <property type="term" value="C:chromosome, telomeric region"/>
    <property type="evidence" value="ECO:0007669"/>
    <property type="project" value="EnsemblFungi"/>
</dbReference>
<evidence type="ECO:0000313" key="26">
    <source>
        <dbReference type="EMBL" id="EDK38764.2"/>
    </source>
</evidence>
<organism evidence="26 27">
    <name type="scientific">Meyerozyma guilliermondii (strain ATCC 6260 / CBS 566 / DSM 6381 / JCM 1539 / NBRC 10279 / NRRL Y-324)</name>
    <name type="common">Yeast</name>
    <name type="synonym">Candida guilliermondii</name>
    <dbReference type="NCBI Taxonomy" id="294746"/>
    <lineage>
        <taxon>Eukaryota</taxon>
        <taxon>Fungi</taxon>
        <taxon>Dikarya</taxon>
        <taxon>Ascomycota</taxon>
        <taxon>Saccharomycotina</taxon>
        <taxon>Pichiomycetes</taxon>
        <taxon>Debaryomycetaceae</taxon>
        <taxon>Meyerozyma</taxon>
    </lineage>
</organism>
<evidence type="ECO:0000256" key="5">
    <source>
        <dbReference type="ARBA" id="ARBA00022722"/>
    </source>
</evidence>
<dbReference type="GO" id="GO:0017108">
    <property type="term" value="F:5'-flap endonuclease activity"/>
    <property type="evidence" value="ECO:0007669"/>
    <property type="project" value="UniProtKB-UniRule"/>
</dbReference>
<dbReference type="InterPro" id="IPR026851">
    <property type="entry name" value="Dna2/JHS1_DEXXQ-box"/>
</dbReference>
<dbReference type="SUPFAM" id="SSF52540">
    <property type="entry name" value="P-loop containing nucleoside triphosphate hydrolases"/>
    <property type="match status" value="1"/>
</dbReference>
<evidence type="ECO:0000259" key="25">
    <source>
        <dbReference type="Pfam" id="PF13087"/>
    </source>
</evidence>
<dbReference type="EC" id="3.1.-.-" evidence="20"/>
<keyword evidence="4 20" id="KW-0235">DNA replication</keyword>
<keyword evidence="27" id="KW-1185">Reference proteome</keyword>
<keyword evidence="3 20" id="KW-0004">4Fe-4S</keyword>
<keyword evidence="8" id="KW-0255">Endonuclease</keyword>
<dbReference type="GO" id="GO:0000400">
    <property type="term" value="F:four-way junction DNA binding"/>
    <property type="evidence" value="ECO:0007669"/>
    <property type="project" value="EnsemblFungi"/>
</dbReference>
<dbReference type="OrthoDB" id="6513042at2759"/>
<dbReference type="InterPro" id="IPR022765">
    <property type="entry name" value="Dna2/Cas4_DUF83"/>
</dbReference>
<reference evidence="26 27" key="1">
    <citation type="journal article" date="2009" name="Nature">
        <title>Evolution of pathogenicity and sexual reproduction in eight Candida genomes.</title>
        <authorList>
            <person name="Butler G."/>
            <person name="Rasmussen M.D."/>
            <person name="Lin M.F."/>
            <person name="Santos M.A."/>
            <person name="Sakthikumar S."/>
            <person name="Munro C.A."/>
            <person name="Rheinbay E."/>
            <person name="Grabherr M."/>
            <person name="Forche A."/>
            <person name="Reedy J.L."/>
            <person name="Agrafioti I."/>
            <person name="Arnaud M.B."/>
            <person name="Bates S."/>
            <person name="Brown A.J."/>
            <person name="Brunke S."/>
            <person name="Costanzo M.C."/>
            <person name="Fitzpatrick D.A."/>
            <person name="de Groot P.W."/>
            <person name="Harris D."/>
            <person name="Hoyer L.L."/>
            <person name="Hube B."/>
            <person name="Klis F.M."/>
            <person name="Kodira C."/>
            <person name="Lennard N."/>
            <person name="Logue M.E."/>
            <person name="Martin R."/>
            <person name="Neiman A.M."/>
            <person name="Nikolaou E."/>
            <person name="Quail M.A."/>
            <person name="Quinn J."/>
            <person name="Santos M.C."/>
            <person name="Schmitzberger F.F."/>
            <person name="Sherlock G."/>
            <person name="Shah P."/>
            <person name="Silverstein K.A."/>
            <person name="Skrzypek M.S."/>
            <person name="Soll D."/>
            <person name="Staggs R."/>
            <person name="Stansfield I."/>
            <person name="Stumpf M.P."/>
            <person name="Sudbery P.E."/>
            <person name="Srikantha T."/>
            <person name="Zeng Q."/>
            <person name="Berman J."/>
            <person name="Berriman M."/>
            <person name="Heitman J."/>
            <person name="Gow N.A."/>
            <person name="Lorenz M.C."/>
            <person name="Birren B.W."/>
            <person name="Kellis M."/>
            <person name="Cuomo C.A."/>
        </authorList>
    </citation>
    <scope>NUCLEOTIDE SEQUENCE [LARGE SCALE GENOMIC DNA]</scope>
    <source>
        <strain evidence="27">ATCC 6260 / CBS 566 / DSM 6381 / JCM 1539 / NBRC 10279 / NRRL Y-324</strain>
    </source>
</reference>
<proteinExistence type="inferred from homology"/>
<dbReference type="Pfam" id="PF08696">
    <property type="entry name" value="Dna2"/>
    <property type="match status" value="1"/>
</dbReference>
<dbReference type="GO" id="GO:0033314">
    <property type="term" value="P:mitotic DNA replication checkpoint signaling"/>
    <property type="evidence" value="ECO:0007669"/>
    <property type="project" value="EnsemblFungi"/>
</dbReference>
<keyword evidence="15 20" id="KW-0238">DNA-binding</keyword>
<evidence type="ECO:0000313" key="27">
    <source>
        <dbReference type="Proteomes" id="UP000001997"/>
    </source>
</evidence>
<feature type="domain" description="DNA2/NAM7 helicase-like C-terminal" evidence="25">
    <location>
        <begin position="1123"/>
        <end position="1335"/>
    </location>
</feature>
<feature type="compositionally biased region" description="Polar residues" evidence="21">
    <location>
        <begin position="230"/>
        <end position="244"/>
    </location>
</feature>
<dbReference type="GeneID" id="5127372"/>
<evidence type="ECO:0000256" key="18">
    <source>
        <dbReference type="ARBA" id="ARBA00023268"/>
    </source>
</evidence>
<evidence type="ECO:0000256" key="4">
    <source>
        <dbReference type="ARBA" id="ARBA00022705"/>
    </source>
</evidence>
<dbReference type="EMBL" id="CH408157">
    <property type="protein sequence ID" value="EDK38764.2"/>
    <property type="molecule type" value="Genomic_DNA"/>
</dbReference>
<dbReference type="CDD" id="cd18041">
    <property type="entry name" value="DEXXQc_DNA2"/>
    <property type="match status" value="1"/>
</dbReference>
<keyword evidence="12 20" id="KW-0067">ATP-binding</keyword>
<dbReference type="Pfam" id="PF13087">
    <property type="entry name" value="AAA_12"/>
    <property type="match status" value="1"/>
</dbReference>
<feature type="domain" description="DUF83" evidence="22">
    <location>
        <begin position="627"/>
        <end position="727"/>
    </location>
</feature>
<evidence type="ECO:0000259" key="23">
    <source>
        <dbReference type="Pfam" id="PF08696"/>
    </source>
</evidence>
<evidence type="ECO:0000256" key="2">
    <source>
        <dbReference type="ARBA" id="ARBA00007913"/>
    </source>
</evidence>
<dbReference type="VEuPathDB" id="FungiDB:PGUG_02862"/>
<evidence type="ECO:0000256" key="8">
    <source>
        <dbReference type="ARBA" id="ARBA00022759"/>
    </source>
</evidence>
<keyword evidence="20" id="KW-0158">Chromosome</keyword>
<evidence type="ECO:0000256" key="14">
    <source>
        <dbReference type="ARBA" id="ARBA00023014"/>
    </source>
</evidence>